<evidence type="ECO:0000313" key="3">
    <source>
        <dbReference type="EMBL" id="RCV11306.1"/>
    </source>
</evidence>
<sequence length="438" mass="49807">MEKERARHSKEQMPATKLPTTVNDVPNHLLKLIFGRLDSHVSFLRAAAVCTRWRHIASSHGMRYRDCNYHDFSTTIGHYHVVDPSFSPEPRSSQAQRRHRVVFIPALPSIDVRHFTLDFLPSGPGSRPWQLVDGYGSLLLLTNQRHSSFPDIVVCEPISRRYFKIKPIKDMKYCHCLGVFLNRRYNVSSMSSFTLTCMVYQRSTGIADGVSYVTAHVYTHGPPWSRRWRHGWSTSRHAMSGGIHIRGAESVHYAGRSKGSIFWGIEDDGSVFSGEEGTGVLSHFHLPENVRGSQHRSTFRFIDDGVDNLVRVISLIGKDLRVFLKKEHNNGGSDWVLVRSLHLPEATLGFPGYKECFFSHTAKIVTAGKGYVVLTPVEETWLFSVELGTMQVERDHIRNKLAGEVYPHELWLQPKVSACVLRCKRGRDGPCYDMCKCK</sequence>
<gene>
    <name evidence="4" type="primary">LOC111256385</name>
    <name evidence="3" type="ORF">SETIT_2G175300v2</name>
</gene>
<evidence type="ECO:0000313" key="4">
    <source>
        <dbReference type="EnsemblPlants" id="KQL24122"/>
    </source>
</evidence>
<feature type="domain" description="F-box" evidence="2">
    <location>
        <begin position="19"/>
        <end position="67"/>
    </location>
</feature>
<accession>K4A2S4</accession>
<dbReference type="KEGG" id="sita:111256385"/>
<organism evidence="4 5">
    <name type="scientific">Setaria italica</name>
    <name type="common">Foxtail millet</name>
    <name type="synonym">Panicum italicum</name>
    <dbReference type="NCBI Taxonomy" id="4555"/>
    <lineage>
        <taxon>Eukaryota</taxon>
        <taxon>Viridiplantae</taxon>
        <taxon>Streptophyta</taxon>
        <taxon>Embryophyta</taxon>
        <taxon>Tracheophyta</taxon>
        <taxon>Spermatophyta</taxon>
        <taxon>Magnoliopsida</taxon>
        <taxon>Liliopsida</taxon>
        <taxon>Poales</taxon>
        <taxon>Poaceae</taxon>
        <taxon>PACMAD clade</taxon>
        <taxon>Panicoideae</taxon>
        <taxon>Panicodae</taxon>
        <taxon>Paniceae</taxon>
        <taxon>Cenchrinae</taxon>
        <taxon>Setaria</taxon>
    </lineage>
</organism>
<evidence type="ECO:0000313" key="5">
    <source>
        <dbReference type="Proteomes" id="UP000004995"/>
    </source>
</evidence>
<keyword evidence="5" id="KW-1185">Reference proteome</keyword>
<dbReference type="SMART" id="SM00256">
    <property type="entry name" value="FBOX"/>
    <property type="match status" value="1"/>
</dbReference>
<protein>
    <recommendedName>
        <fullName evidence="2">F-box domain-containing protein</fullName>
    </recommendedName>
</protein>
<proteinExistence type="predicted"/>
<dbReference type="InterPro" id="IPR036047">
    <property type="entry name" value="F-box-like_dom_sf"/>
</dbReference>
<dbReference type="Pfam" id="PF12937">
    <property type="entry name" value="F-box-like"/>
    <property type="match status" value="1"/>
</dbReference>
<name>K4A2S4_SETIT</name>
<evidence type="ECO:0000259" key="2">
    <source>
        <dbReference type="PROSITE" id="PS50181"/>
    </source>
</evidence>
<dbReference type="EMBL" id="AGNK02001014">
    <property type="status" value="NOT_ANNOTATED_CDS"/>
    <property type="molecule type" value="Genomic_DNA"/>
</dbReference>
<dbReference type="OrthoDB" id="657247at2759"/>
<dbReference type="Gramene" id="KQL24122">
    <property type="protein sequence ID" value="KQL24122"/>
    <property type="gene ID" value="SETIT_033176mg"/>
</dbReference>
<reference evidence="3 5" key="1">
    <citation type="journal article" date="2012" name="Nat. Biotechnol.">
        <title>Reference genome sequence of the model plant Setaria.</title>
        <authorList>
            <person name="Bennetzen J.L."/>
            <person name="Schmutz J."/>
            <person name="Wang H."/>
            <person name="Percifield R."/>
            <person name="Hawkins J."/>
            <person name="Pontaroli A.C."/>
            <person name="Estep M."/>
            <person name="Feng L."/>
            <person name="Vaughn J.N."/>
            <person name="Grimwood J."/>
            <person name="Jenkins J."/>
            <person name="Barry K."/>
            <person name="Lindquist E."/>
            <person name="Hellsten U."/>
            <person name="Deshpande S."/>
            <person name="Wang X."/>
            <person name="Wu X."/>
            <person name="Mitros T."/>
            <person name="Triplett J."/>
            <person name="Yang X."/>
            <person name="Ye C.Y."/>
            <person name="Mauro-Herrera M."/>
            <person name="Wang L."/>
            <person name="Li P."/>
            <person name="Sharma M."/>
            <person name="Sharma R."/>
            <person name="Ronald P.C."/>
            <person name="Panaud O."/>
            <person name="Kellogg E.A."/>
            <person name="Brutnell T.P."/>
            <person name="Doust A.N."/>
            <person name="Tuskan G.A."/>
            <person name="Rokhsar D."/>
            <person name="Devos K.M."/>
        </authorList>
    </citation>
    <scope>NUCLEOTIDE SEQUENCE [LARGE SCALE GENOMIC DNA]</scope>
    <source>
        <strain evidence="5">cv. Yugu1</strain>
        <strain evidence="3">Yugu1</strain>
    </source>
</reference>
<dbReference type="Gene3D" id="1.20.1280.50">
    <property type="match status" value="1"/>
</dbReference>
<dbReference type="EMBL" id="CM003529">
    <property type="protein sequence ID" value="RCV11306.1"/>
    <property type="molecule type" value="Genomic_DNA"/>
</dbReference>
<dbReference type="RefSeq" id="XP_022680036.1">
    <property type="nucleotide sequence ID" value="XM_022824301.1"/>
</dbReference>
<dbReference type="OMA" id="RAACWIF"/>
<reference evidence="3" key="2">
    <citation type="submission" date="2015-07" db="EMBL/GenBank/DDBJ databases">
        <authorList>
            <person name="Noorani M."/>
        </authorList>
    </citation>
    <scope>NUCLEOTIDE SEQUENCE</scope>
    <source>
        <strain evidence="3">Yugu1</strain>
    </source>
</reference>
<dbReference type="AlphaFoldDB" id="K4A2S4"/>
<dbReference type="HOGENOM" id="CLU_038427_0_0_1"/>
<feature type="compositionally biased region" description="Basic and acidic residues" evidence="1">
    <location>
        <begin position="1"/>
        <end position="11"/>
    </location>
</feature>
<dbReference type="InterPro" id="IPR001810">
    <property type="entry name" value="F-box_dom"/>
</dbReference>
<dbReference type="Proteomes" id="UP000004995">
    <property type="component" value="Unassembled WGS sequence"/>
</dbReference>
<evidence type="ECO:0000256" key="1">
    <source>
        <dbReference type="SAM" id="MobiDB-lite"/>
    </source>
</evidence>
<dbReference type="PROSITE" id="PS50181">
    <property type="entry name" value="FBOX"/>
    <property type="match status" value="1"/>
</dbReference>
<dbReference type="EnsemblPlants" id="KQL24122">
    <property type="protein sequence ID" value="KQL24122"/>
    <property type="gene ID" value="SETIT_033176mg"/>
</dbReference>
<dbReference type="GeneID" id="111256385"/>
<dbReference type="SUPFAM" id="SSF81383">
    <property type="entry name" value="F-box domain"/>
    <property type="match status" value="1"/>
</dbReference>
<feature type="region of interest" description="Disordered" evidence="1">
    <location>
        <begin position="1"/>
        <end position="20"/>
    </location>
</feature>
<dbReference type="PANTHER" id="PTHR33207">
    <property type="entry name" value="F-BOX DOMAIN CONTAINING PROTEIN-RELATED"/>
    <property type="match status" value="1"/>
</dbReference>
<reference evidence="4" key="3">
    <citation type="submission" date="2018-08" db="UniProtKB">
        <authorList>
            <consortium name="EnsemblPlants"/>
        </authorList>
    </citation>
    <scope>IDENTIFICATION</scope>
    <source>
        <strain evidence="4">Yugu1</strain>
    </source>
</reference>
<dbReference type="eggNOG" id="ENOG502R513">
    <property type="taxonomic scope" value="Eukaryota"/>
</dbReference>